<evidence type="ECO:0000313" key="3">
    <source>
        <dbReference type="EMBL" id="RPA72872.1"/>
    </source>
</evidence>
<evidence type="ECO:0000313" key="4">
    <source>
        <dbReference type="Proteomes" id="UP000275078"/>
    </source>
</evidence>
<feature type="compositionally biased region" description="Pro residues" evidence="2">
    <location>
        <begin position="18"/>
        <end position="31"/>
    </location>
</feature>
<dbReference type="AlphaFoldDB" id="A0A3N4HFD9"/>
<evidence type="ECO:0000256" key="2">
    <source>
        <dbReference type="SAM" id="MobiDB-lite"/>
    </source>
</evidence>
<evidence type="ECO:0000256" key="1">
    <source>
        <dbReference type="SAM" id="Coils"/>
    </source>
</evidence>
<gene>
    <name evidence="3" type="ORF">BJ508DRAFT_334607</name>
</gene>
<sequence length="236" mass="26946">MSSSTPPPKHPRPRQPAAIPPRPPTNSPTIPPKSNENTTRHPRRPSRPSTNRKPSLINTQASGLTDDTATPRASRGGRRFSEQEEQERTLRLSLLNRPTQKPHHPSPPSTSSETSSVDYEQPVLGRVQLLKTELLAAQKLIKEQKEKIRTLEKKLKEETTNATTYGETALRRLEEKEQMQFMYSYKMENLEWMLYEKECVTERLRRYVEMKVGTEGSGALMRLCASGADKEEARHM</sequence>
<organism evidence="3 4">
    <name type="scientific">Ascobolus immersus RN42</name>
    <dbReference type="NCBI Taxonomy" id="1160509"/>
    <lineage>
        <taxon>Eukaryota</taxon>
        <taxon>Fungi</taxon>
        <taxon>Dikarya</taxon>
        <taxon>Ascomycota</taxon>
        <taxon>Pezizomycotina</taxon>
        <taxon>Pezizomycetes</taxon>
        <taxon>Pezizales</taxon>
        <taxon>Ascobolaceae</taxon>
        <taxon>Ascobolus</taxon>
    </lineage>
</organism>
<name>A0A3N4HFD9_ASCIM</name>
<feature type="compositionally biased region" description="Basic and acidic residues" evidence="2">
    <location>
        <begin position="79"/>
        <end position="90"/>
    </location>
</feature>
<dbReference type="EMBL" id="ML119842">
    <property type="protein sequence ID" value="RPA72872.1"/>
    <property type="molecule type" value="Genomic_DNA"/>
</dbReference>
<keyword evidence="1" id="KW-0175">Coiled coil</keyword>
<accession>A0A3N4HFD9</accession>
<proteinExistence type="predicted"/>
<reference evidence="3 4" key="1">
    <citation type="journal article" date="2018" name="Nat. Ecol. Evol.">
        <title>Pezizomycetes genomes reveal the molecular basis of ectomycorrhizal truffle lifestyle.</title>
        <authorList>
            <person name="Murat C."/>
            <person name="Payen T."/>
            <person name="Noel B."/>
            <person name="Kuo A."/>
            <person name="Morin E."/>
            <person name="Chen J."/>
            <person name="Kohler A."/>
            <person name="Krizsan K."/>
            <person name="Balestrini R."/>
            <person name="Da Silva C."/>
            <person name="Montanini B."/>
            <person name="Hainaut M."/>
            <person name="Levati E."/>
            <person name="Barry K.W."/>
            <person name="Belfiori B."/>
            <person name="Cichocki N."/>
            <person name="Clum A."/>
            <person name="Dockter R.B."/>
            <person name="Fauchery L."/>
            <person name="Guy J."/>
            <person name="Iotti M."/>
            <person name="Le Tacon F."/>
            <person name="Lindquist E.A."/>
            <person name="Lipzen A."/>
            <person name="Malagnac F."/>
            <person name="Mello A."/>
            <person name="Molinier V."/>
            <person name="Miyauchi S."/>
            <person name="Poulain J."/>
            <person name="Riccioni C."/>
            <person name="Rubini A."/>
            <person name="Sitrit Y."/>
            <person name="Splivallo R."/>
            <person name="Traeger S."/>
            <person name="Wang M."/>
            <person name="Zifcakova L."/>
            <person name="Wipf D."/>
            <person name="Zambonelli A."/>
            <person name="Paolocci F."/>
            <person name="Nowrousian M."/>
            <person name="Ottonello S."/>
            <person name="Baldrian P."/>
            <person name="Spatafora J.W."/>
            <person name="Henrissat B."/>
            <person name="Nagy L.G."/>
            <person name="Aury J.M."/>
            <person name="Wincker P."/>
            <person name="Grigoriev I.V."/>
            <person name="Bonfante P."/>
            <person name="Martin F.M."/>
        </authorList>
    </citation>
    <scope>NUCLEOTIDE SEQUENCE [LARGE SCALE GENOMIC DNA]</scope>
    <source>
        <strain evidence="3 4">RN42</strain>
    </source>
</reference>
<feature type="region of interest" description="Disordered" evidence="2">
    <location>
        <begin position="1"/>
        <end position="119"/>
    </location>
</feature>
<keyword evidence="4" id="KW-1185">Reference proteome</keyword>
<protein>
    <submittedName>
        <fullName evidence="3">Uncharacterized protein</fullName>
    </submittedName>
</protein>
<dbReference type="Proteomes" id="UP000275078">
    <property type="component" value="Unassembled WGS sequence"/>
</dbReference>
<feature type="compositionally biased region" description="Polar residues" evidence="2">
    <location>
        <begin position="56"/>
        <end position="68"/>
    </location>
</feature>
<feature type="coiled-coil region" evidence="1">
    <location>
        <begin position="127"/>
        <end position="161"/>
    </location>
</feature>